<dbReference type="SMART" id="SM00470">
    <property type="entry name" value="ParB"/>
    <property type="match status" value="1"/>
</dbReference>
<dbReference type="GO" id="GO:0003677">
    <property type="term" value="F:DNA binding"/>
    <property type="evidence" value="ECO:0007669"/>
    <property type="project" value="InterPro"/>
</dbReference>
<dbReference type="NCBIfam" id="TIGR00180">
    <property type="entry name" value="parB_part"/>
    <property type="match status" value="1"/>
</dbReference>
<dbReference type="CDD" id="cd16393">
    <property type="entry name" value="SPO0J_N"/>
    <property type="match status" value="1"/>
</dbReference>
<dbReference type="GeneID" id="90612185"/>
<dbReference type="EMBL" id="NIZW01000048">
    <property type="protein sequence ID" value="PHQ31478.1"/>
    <property type="molecule type" value="Genomic_DNA"/>
</dbReference>
<reference evidence="4 5" key="1">
    <citation type="submission" date="2017-06" db="EMBL/GenBank/DDBJ databases">
        <title>Description of Rhodopirellula bahusiensis sp. nov.</title>
        <authorList>
            <person name="Kizina J."/>
            <person name="Harder J."/>
        </authorList>
    </citation>
    <scope>NUCLEOTIDE SEQUENCE [LARGE SCALE GENOMIC DNA]</scope>
    <source>
        <strain evidence="4 5">SWK21</strain>
    </source>
</reference>
<dbReference type="SUPFAM" id="SSF110849">
    <property type="entry name" value="ParB/Sulfiredoxin"/>
    <property type="match status" value="1"/>
</dbReference>
<accession>A0A2G1VXH2</accession>
<organism evidence="4 5">
    <name type="scientific">Rhodopirellula bahusiensis</name>
    <dbReference type="NCBI Taxonomy" id="2014065"/>
    <lineage>
        <taxon>Bacteria</taxon>
        <taxon>Pseudomonadati</taxon>
        <taxon>Planctomycetota</taxon>
        <taxon>Planctomycetia</taxon>
        <taxon>Pirellulales</taxon>
        <taxon>Pirellulaceae</taxon>
        <taxon>Rhodopirellula</taxon>
    </lineage>
</organism>
<protein>
    <recommendedName>
        <fullName evidence="3">ParB-like N-terminal domain-containing protein</fullName>
    </recommendedName>
</protein>
<dbReference type="AlphaFoldDB" id="A0A2G1VXH2"/>
<proteinExistence type="inferred from homology"/>
<dbReference type="Proteomes" id="UP000225740">
    <property type="component" value="Unassembled WGS sequence"/>
</dbReference>
<dbReference type="Gene3D" id="1.10.10.2830">
    <property type="match status" value="1"/>
</dbReference>
<name>A0A2G1VXH2_9BACT</name>
<dbReference type="OrthoDB" id="9802051at2"/>
<dbReference type="SUPFAM" id="SSF109709">
    <property type="entry name" value="KorB DNA-binding domain-like"/>
    <property type="match status" value="1"/>
</dbReference>
<keyword evidence="5" id="KW-1185">Reference proteome</keyword>
<evidence type="ECO:0000259" key="3">
    <source>
        <dbReference type="SMART" id="SM00470"/>
    </source>
</evidence>
<dbReference type="InterPro" id="IPR041468">
    <property type="entry name" value="HTH_ParB/Spo0J"/>
</dbReference>
<dbReference type="PANTHER" id="PTHR33375:SF1">
    <property type="entry name" value="CHROMOSOME-PARTITIONING PROTEIN PARB-RELATED"/>
    <property type="match status" value="1"/>
</dbReference>
<dbReference type="Gene3D" id="3.90.1530.30">
    <property type="match status" value="1"/>
</dbReference>
<comment type="similarity">
    <text evidence="1">Belongs to the ParB family.</text>
</comment>
<dbReference type="RefSeq" id="WP_099264373.1">
    <property type="nucleotide sequence ID" value="NZ_NIZW01000048.1"/>
</dbReference>
<dbReference type="InterPro" id="IPR004437">
    <property type="entry name" value="ParB/RepB/Spo0J"/>
</dbReference>
<dbReference type="InterPro" id="IPR050336">
    <property type="entry name" value="Chromosome_partition/occlusion"/>
</dbReference>
<dbReference type="GO" id="GO:0005694">
    <property type="term" value="C:chromosome"/>
    <property type="evidence" value="ECO:0007669"/>
    <property type="project" value="TreeGrafter"/>
</dbReference>
<dbReference type="Pfam" id="PF17762">
    <property type="entry name" value="HTH_ParB"/>
    <property type="match status" value="1"/>
</dbReference>
<dbReference type="GO" id="GO:0007059">
    <property type="term" value="P:chromosome segregation"/>
    <property type="evidence" value="ECO:0007669"/>
    <property type="project" value="UniProtKB-KW"/>
</dbReference>
<dbReference type="Pfam" id="PF02195">
    <property type="entry name" value="ParB_N"/>
    <property type="match status" value="1"/>
</dbReference>
<keyword evidence="2" id="KW-0159">Chromosome partition</keyword>
<feature type="domain" description="ParB-like N-terminal" evidence="3">
    <location>
        <begin position="41"/>
        <end position="136"/>
    </location>
</feature>
<dbReference type="InterPro" id="IPR036086">
    <property type="entry name" value="ParB/Sulfiredoxin_sf"/>
</dbReference>
<evidence type="ECO:0000313" key="4">
    <source>
        <dbReference type="EMBL" id="PHQ31478.1"/>
    </source>
</evidence>
<evidence type="ECO:0000256" key="2">
    <source>
        <dbReference type="ARBA" id="ARBA00022829"/>
    </source>
</evidence>
<sequence length="297" mass="32839">MSKADSFTFDNSDFRAPTMGQDAAFEIEPRAVGKRRMMNVAKIDLNRIVSRPQVRETFDEGELQELADSLASKGQQQPIRVWWDANEGGDGRYIILMGERRYRAAKMAGFAELEAVIHEGALTDADITELQLIENLIRADLNPVEEARAFRKIMDDRAAAGLPATAKDIAKEIGLSDTKVQRSVKLLKLPAAILEDVATGDIPPSLIRQMWRLPNEAEQAELIERYKAGESFGAVSETVKIKTTGRASNAPRTKKSVTIDGIKIEVTAKKKVTQAEIATAMKQWIKQISNDGRSKAA</sequence>
<evidence type="ECO:0000256" key="1">
    <source>
        <dbReference type="ARBA" id="ARBA00006295"/>
    </source>
</evidence>
<evidence type="ECO:0000313" key="5">
    <source>
        <dbReference type="Proteomes" id="UP000225740"/>
    </source>
</evidence>
<gene>
    <name evidence="4" type="ORF">CEE69_30725</name>
</gene>
<comment type="caution">
    <text evidence="4">The sequence shown here is derived from an EMBL/GenBank/DDBJ whole genome shotgun (WGS) entry which is preliminary data.</text>
</comment>
<dbReference type="PANTHER" id="PTHR33375">
    <property type="entry name" value="CHROMOSOME-PARTITIONING PROTEIN PARB-RELATED"/>
    <property type="match status" value="1"/>
</dbReference>
<dbReference type="InterPro" id="IPR003115">
    <property type="entry name" value="ParB_N"/>
</dbReference>